<comment type="similarity">
    <text evidence="5">Belongs to the DEAD box helicase family.</text>
</comment>
<reference evidence="11 12" key="1">
    <citation type="submission" date="2012-12" db="EMBL/GenBank/DDBJ databases">
        <title>Genome assembly of Fulvivirga imtechensis AK7.</title>
        <authorList>
            <person name="Nupur N."/>
            <person name="Khatri I."/>
            <person name="Kumar R."/>
            <person name="Subramanian S."/>
            <person name="Pinnaka A."/>
        </authorList>
    </citation>
    <scope>NUCLEOTIDE SEQUENCE [LARGE SCALE GENOMIC DNA]</scope>
    <source>
        <strain evidence="11 12">AK7</strain>
    </source>
</reference>
<dbReference type="PROSITE" id="PS51195">
    <property type="entry name" value="Q_MOTIF"/>
    <property type="match status" value="1"/>
</dbReference>
<evidence type="ECO:0000313" key="11">
    <source>
        <dbReference type="EMBL" id="ELR70476.1"/>
    </source>
</evidence>
<evidence type="ECO:0000256" key="4">
    <source>
        <dbReference type="ARBA" id="ARBA00022840"/>
    </source>
</evidence>
<gene>
    <name evidence="11" type="ORF">C900_03730</name>
</gene>
<dbReference type="Pfam" id="PF00271">
    <property type="entry name" value="Helicase_C"/>
    <property type="match status" value="1"/>
</dbReference>
<keyword evidence="3 11" id="KW-0347">Helicase</keyword>
<dbReference type="PANTHER" id="PTHR47959:SF13">
    <property type="entry name" value="ATP-DEPENDENT RNA HELICASE RHLE"/>
    <property type="match status" value="1"/>
</dbReference>
<dbReference type="CDD" id="cd18787">
    <property type="entry name" value="SF2_C_DEAD"/>
    <property type="match status" value="1"/>
</dbReference>
<dbReference type="GO" id="GO:0016787">
    <property type="term" value="F:hydrolase activity"/>
    <property type="evidence" value="ECO:0007669"/>
    <property type="project" value="UniProtKB-KW"/>
</dbReference>
<evidence type="ECO:0000256" key="6">
    <source>
        <dbReference type="PROSITE-ProRule" id="PRU00552"/>
    </source>
</evidence>
<dbReference type="InterPro" id="IPR027417">
    <property type="entry name" value="P-loop_NTPase"/>
</dbReference>
<protein>
    <submittedName>
        <fullName evidence="11">DEAD/DEAH box helicase-like protein</fullName>
    </submittedName>
</protein>
<dbReference type="eggNOG" id="COG0513">
    <property type="taxonomic scope" value="Bacteria"/>
</dbReference>
<dbReference type="OrthoDB" id="9785240at2"/>
<dbReference type="STRING" id="1237149.C900_03730"/>
<evidence type="ECO:0000313" key="12">
    <source>
        <dbReference type="Proteomes" id="UP000011135"/>
    </source>
</evidence>
<dbReference type="SUPFAM" id="SSF52540">
    <property type="entry name" value="P-loop containing nucleoside triphosphate hydrolases"/>
    <property type="match status" value="1"/>
</dbReference>
<sequence length="416" mass="46572">MLSTGVVKHLFNVLKIIKMYKTKKRPTRPASKFNRTRSDNKKSKGTNIDINKFINRTVINERQEPYQIENNFEDFPLNAELIRRIKERGYSSPTEIQDKSINHILSGKNVVGVAGTGTGKTGAFLVPIINRLLANPAHFDTLIITPTRELALQIEDEFKKLTIGARLFSTTLIGGTNMNKSLAALARPSHIIIGTPGRIMDMAQRGKLPFKNFPLLVLDEFDRMLDMGFIRDIERIISQMTARKQTLLFSATMPAAQEGIINKIVPTSVRVKATTALKSSSNIHQDVVSVSEGENKFDSLVRILSNENIHDSRVILFCETKRRANKLSKQLNTAGIRADEIHGNKSQQAREKALKRFKDGKITVLVATDVMARGIDVTDVSMVINYEIPKTYDDYIHRIGRTGRAGKAGKAVTFIN</sequence>
<evidence type="ECO:0000256" key="1">
    <source>
        <dbReference type="ARBA" id="ARBA00022741"/>
    </source>
</evidence>
<dbReference type="Proteomes" id="UP000011135">
    <property type="component" value="Unassembled WGS sequence"/>
</dbReference>
<keyword evidence="12" id="KW-1185">Reference proteome</keyword>
<dbReference type="InterPro" id="IPR001650">
    <property type="entry name" value="Helicase_C-like"/>
</dbReference>
<keyword evidence="1" id="KW-0547">Nucleotide-binding</keyword>
<evidence type="ECO:0000256" key="5">
    <source>
        <dbReference type="ARBA" id="ARBA00038437"/>
    </source>
</evidence>
<dbReference type="SMART" id="SM00490">
    <property type="entry name" value="HELICc"/>
    <property type="match status" value="1"/>
</dbReference>
<dbReference type="GO" id="GO:0003724">
    <property type="term" value="F:RNA helicase activity"/>
    <property type="evidence" value="ECO:0007669"/>
    <property type="project" value="InterPro"/>
</dbReference>
<dbReference type="GO" id="GO:0005829">
    <property type="term" value="C:cytosol"/>
    <property type="evidence" value="ECO:0007669"/>
    <property type="project" value="TreeGrafter"/>
</dbReference>
<dbReference type="PROSITE" id="PS51194">
    <property type="entry name" value="HELICASE_CTER"/>
    <property type="match status" value="1"/>
</dbReference>
<proteinExistence type="inferred from homology"/>
<dbReference type="InterPro" id="IPR044742">
    <property type="entry name" value="DEAD/DEAH_RhlB"/>
</dbReference>
<dbReference type="GO" id="GO:0005524">
    <property type="term" value="F:ATP binding"/>
    <property type="evidence" value="ECO:0007669"/>
    <property type="project" value="UniProtKB-KW"/>
</dbReference>
<feature type="short sequence motif" description="Q motif" evidence="6">
    <location>
        <begin position="70"/>
        <end position="98"/>
    </location>
</feature>
<dbReference type="PROSITE" id="PS51192">
    <property type="entry name" value="HELICASE_ATP_BIND_1"/>
    <property type="match status" value="1"/>
</dbReference>
<dbReference type="PATRIC" id="fig|1237149.3.peg.3491"/>
<accession>L8JNE9</accession>
<evidence type="ECO:0000259" key="10">
    <source>
        <dbReference type="PROSITE" id="PS51195"/>
    </source>
</evidence>
<feature type="domain" description="DEAD-box RNA helicase Q" evidence="10">
    <location>
        <begin position="70"/>
        <end position="98"/>
    </location>
</feature>
<dbReference type="Pfam" id="PF00270">
    <property type="entry name" value="DEAD"/>
    <property type="match status" value="1"/>
</dbReference>
<name>L8JNE9_9BACT</name>
<dbReference type="PANTHER" id="PTHR47959">
    <property type="entry name" value="ATP-DEPENDENT RNA HELICASE RHLE-RELATED"/>
    <property type="match status" value="1"/>
</dbReference>
<comment type="caution">
    <text evidence="11">The sequence shown here is derived from an EMBL/GenBank/DDBJ whole genome shotgun (WGS) entry which is preliminary data.</text>
</comment>
<feature type="domain" description="Helicase ATP-binding" evidence="8">
    <location>
        <begin position="101"/>
        <end position="271"/>
    </location>
</feature>
<feature type="domain" description="Helicase C-terminal" evidence="9">
    <location>
        <begin position="296"/>
        <end position="416"/>
    </location>
</feature>
<evidence type="ECO:0000256" key="3">
    <source>
        <dbReference type="ARBA" id="ARBA00022806"/>
    </source>
</evidence>
<dbReference type="EMBL" id="AMZN01000053">
    <property type="protein sequence ID" value="ELR70476.1"/>
    <property type="molecule type" value="Genomic_DNA"/>
</dbReference>
<organism evidence="11 12">
    <name type="scientific">Fulvivirga imtechensis AK7</name>
    <dbReference type="NCBI Taxonomy" id="1237149"/>
    <lineage>
        <taxon>Bacteria</taxon>
        <taxon>Pseudomonadati</taxon>
        <taxon>Bacteroidota</taxon>
        <taxon>Cytophagia</taxon>
        <taxon>Cytophagales</taxon>
        <taxon>Fulvivirgaceae</taxon>
        <taxon>Fulvivirga</taxon>
    </lineage>
</organism>
<dbReference type="AlphaFoldDB" id="L8JNE9"/>
<evidence type="ECO:0000256" key="7">
    <source>
        <dbReference type="SAM" id="MobiDB-lite"/>
    </source>
</evidence>
<keyword evidence="4" id="KW-0067">ATP-binding</keyword>
<evidence type="ECO:0000259" key="8">
    <source>
        <dbReference type="PROSITE" id="PS51192"/>
    </source>
</evidence>
<dbReference type="Gene3D" id="3.40.50.300">
    <property type="entry name" value="P-loop containing nucleotide triphosphate hydrolases"/>
    <property type="match status" value="2"/>
</dbReference>
<dbReference type="GO" id="GO:0003676">
    <property type="term" value="F:nucleic acid binding"/>
    <property type="evidence" value="ECO:0007669"/>
    <property type="project" value="InterPro"/>
</dbReference>
<dbReference type="InterPro" id="IPR050079">
    <property type="entry name" value="DEAD_box_RNA_helicase"/>
</dbReference>
<evidence type="ECO:0000256" key="2">
    <source>
        <dbReference type="ARBA" id="ARBA00022801"/>
    </source>
</evidence>
<dbReference type="InterPro" id="IPR011545">
    <property type="entry name" value="DEAD/DEAH_box_helicase_dom"/>
</dbReference>
<dbReference type="InterPro" id="IPR014001">
    <property type="entry name" value="Helicase_ATP-bd"/>
</dbReference>
<dbReference type="InterPro" id="IPR014014">
    <property type="entry name" value="RNA_helicase_DEAD_Q_motif"/>
</dbReference>
<dbReference type="SMART" id="SM00487">
    <property type="entry name" value="DEXDc"/>
    <property type="match status" value="1"/>
</dbReference>
<feature type="region of interest" description="Disordered" evidence="7">
    <location>
        <begin position="25"/>
        <end position="46"/>
    </location>
</feature>
<dbReference type="CDD" id="cd00268">
    <property type="entry name" value="DEADc"/>
    <property type="match status" value="1"/>
</dbReference>
<evidence type="ECO:0000259" key="9">
    <source>
        <dbReference type="PROSITE" id="PS51194"/>
    </source>
</evidence>
<keyword evidence="2" id="KW-0378">Hydrolase</keyword>